<evidence type="ECO:0000256" key="7">
    <source>
        <dbReference type="ARBA" id="ARBA00023136"/>
    </source>
</evidence>
<dbReference type="AlphaFoldDB" id="A0A080MAL8"/>
<organism evidence="14 16">
    <name type="scientific">Candidatus Accumulibacter cognatus</name>
    <dbReference type="NCBI Taxonomy" id="2954383"/>
    <lineage>
        <taxon>Bacteria</taxon>
        <taxon>Pseudomonadati</taxon>
        <taxon>Pseudomonadota</taxon>
        <taxon>Betaproteobacteria</taxon>
        <taxon>Candidatus Accumulibacter</taxon>
    </lineage>
</organism>
<keyword evidence="14" id="KW-0969">Cilium</keyword>
<protein>
    <recommendedName>
        <fullName evidence="9">Flagellar M-ring protein</fullName>
    </recommendedName>
</protein>
<dbReference type="Gene3D" id="3.30.300.30">
    <property type="match status" value="1"/>
</dbReference>
<feature type="region of interest" description="Disordered" evidence="10">
    <location>
        <begin position="1"/>
        <end position="21"/>
    </location>
</feature>
<dbReference type="InterPro" id="IPR006182">
    <property type="entry name" value="FliF_N_dom"/>
</dbReference>
<dbReference type="Proteomes" id="UP000021315">
    <property type="component" value="Unassembled WGS sequence"/>
</dbReference>
<dbReference type="RefSeq" id="WP_034946950.1">
    <property type="nucleotide sequence ID" value="NZ_JDST02000025.1"/>
</dbReference>
<evidence type="ECO:0000256" key="8">
    <source>
        <dbReference type="ARBA" id="ARBA00023143"/>
    </source>
</evidence>
<keyword evidence="7 11" id="KW-0472">Membrane</keyword>
<evidence type="ECO:0000256" key="4">
    <source>
        <dbReference type="ARBA" id="ARBA00022475"/>
    </source>
</evidence>
<keyword evidence="14" id="KW-0966">Cell projection</keyword>
<dbReference type="InterPro" id="IPR043427">
    <property type="entry name" value="YscJ/FliF"/>
</dbReference>
<feature type="transmembrane region" description="Helical" evidence="11">
    <location>
        <begin position="39"/>
        <end position="59"/>
    </location>
</feature>
<evidence type="ECO:0000313" key="15">
    <source>
        <dbReference type="EMBL" id="QLH51195.1"/>
    </source>
</evidence>
<feature type="domain" description="Flagellar M-ring C-terminal" evidence="13">
    <location>
        <begin position="268"/>
        <end position="465"/>
    </location>
</feature>
<keyword evidence="5 11" id="KW-0812">Transmembrane</keyword>
<evidence type="ECO:0000256" key="6">
    <source>
        <dbReference type="ARBA" id="ARBA00022989"/>
    </source>
</evidence>
<evidence type="ECO:0000256" key="3">
    <source>
        <dbReference type="ARBA" id="ARBA00007971"/>
    </source>
</evidence>
<proteinExistence type="inferred from homology"/>
<evidence type="ECO:0000256" key="10">
    <source>
        <dbReference type="SAM" id="MobiDB-lite"/>
    </source>
</evidence>
<dbReference type="EMBL" id="JDST02000025">
    <property type="protein sequence ID" value="KFB77490.1"/>
    <property type="molecule type" value="Genomic_DNA"/>
</dbReference>
<accession>A0A080MAL8</accession>
<dbReference type="InterPro" id="IPR000067">
    <property type="entry name" value="FlgMring_FliF"/>
</dbReference>
<dbReference type="InterPro" id="IPR045851">
    <property type="entry name" value="AMP-bd_C_sf"/>
</dbReference>
<evidence type="ECO:0000313" key="16">
    <source>
        <dbReference type="Proteomes" id="UP000021315"/>
    </source>
</evidence>
<dbReference type="PANTHER" id="PTHR30046">
    <property type="entry name" value="FLAGELLAR M-RING PROTEIN"/>
    <property type="match status" value="1"/>
</dbReference>
<feature type="compositionally biased region" description="Low complexity" evidence="10">
    <location>
        <begin position="345"/>
        <end position="355"/>
    </location>
</feature>
<evidence type="ECO:0000256" key="9">
    <source>
        <dbReference type="PIRNR" id="PIRNR004862"/>
    </source>
</evidence>
<evidence type="ECO:0000256" key="5">
    <source>
        <dbReference type="ARBA" id="ARBA00022692"/>
    </source>
</evidence>
<comment type="similarity">
    <text evidence="3 9">Belongs to the FliF family.</text>
</comment>
<feature type="region of interest" description="Disordered" evidence="10">
    <location>
        <begin position="313"/>
        <end position="361"/>
    </location>
</feature>
<feature type="compositionally biased region" description="Low complexity" evidence="10">
    <location>
        <begin position="1"/>
        <end position="19"/>
    </location>
</feature>
<dbReference type="GO" id="GO:0005886">
    <property type="term" value="C:plasma membrane"/>
    <property type="evidence" value="ECO:0007669"/>
    <property type="project" value="UniProtKB-SubCell"/>
</dbReference>
<evidence type="ECO:0000259" key="13">
    <source>
        <dbReference type="Pfam" id="PF08345"/>
    </source>
</evidence>
<evidence type="ECO:0000256" key="11">
    <source>
        <dbReference type="SAM" id="Phobius"/>
    </source>
</evidence>
<dbReference type="PIRSF" id="PIRSF004862">
    <property type="entry name" value="FliF"/>
    <property type="match status" value="1"/>
</dbReference>
<dbReference type="PRINTS" id="PR01009">
    <property type="entry name" value="FLGMRINGFLIF"/>
</dbReference>
<dbReference type="Proteomes" id="UP000509684">
    <property type="component" value="Chromosome"/>
</dbReference>
<dbReference type="GO" id="GO:0009431">
    <property type="term" value="C:bacterial-type flagellum basal body, MS ring"/>
    <property type="evidence" value="ECO:0007669"/>
    <property type="project" value="InterPro"/>
</dbReference>
<keyword evidence="6 11" id="KW-1133">Transmembrane helix</keyword>
<dbReference type="GO" id="GO:0003774">
    <property type="term" value="F:cytoskeletal motor activity"/>
    <property type="evidence" value="ECO:0007669"/>
    <property type="project" value="InterPro"/>
</dbReference>
<evidence type="ECO:0000313" key="17">
    <source>
        <dbReference type="Proteomes" id="UP000509684"/>
    </source>
</evidence>
<comment type="function">
    <text evidence="9">The M ring may be actively involved in energy transduction.</text>
</comment>
<dbReference type="NCBIfam" id="TIGR00206">
    <property type="entry name" value="fliF"/>
    <property type="match status" value="1"/>
</dbReference>
<evidence type="ECO:0000313" key="14">
    <source>
        <dbReference type="EMBL" id="KFB77490.1"/>
    </source>
</evidence>
<dbReference type="KEGG" id="acog:HWD57_16365"/>
<name>A0A080MAL8_9PROT</name>
<reference evidence="14 16" key="1">
    <citation type="submission" date="2014-02" db="EMBL/GenBank/DDBJ databases">
        <title>Expanding our view of genomic diversity in Candidatus Accumulibacter clades.</title>
        <authorList>
            <person name="Skennerton C.T."/>
            <person name="Barr J.J."/>
            <person name="Slater F.R."/>
            <person name="Bond P.L."/>
            <person name="Tyson G.W."/>
        </authorList>
    </citation>
    <scope>NUCLEOTIDE SEQUENCE [LARGE SCALE GENOMIC DNA]</scope>
    <source>
        <strain evidence="16">SK-02</strain>
    </source>
</reference>
<dbReference type="InterPro" id="IPR013556">
    <property type="entry name" value="Flag_M-ring_C"/>
</dbReference>
<feature type="compositionally biased region" description="Polar residues" evidence="10">
    <location>
        <begin position="313"/>
        <end position="322"/>
    </location>
</feature>
<evidence type="ECO:0000256" key="2">
    <source>
        <dbReference type="ARBA" id="ARBA00004651"/>
    </source>
</evidence>
<reference evidence="15 17" key="2">
    <citation type="journal article" date="2019" name="Microbiome">
        <title>Annotated bacterial chromosomes from frame-shift-corrected long-read metagenomic data.</title>
        <authorList>
            <person name="Arumugam K."/>
            <person name="Bagci C."/>
            <person name="Bessarab I."/>
            <person name="Beier S."/>
            <person name="Buchfink B."/>
            <person name="Gorska A."/>
            <person name="Qiu G."/>
            <person name="Huson D.H."/>
            <person name="Williams R.B.H."/>
        </authorList>
    </citation>
    <scope>NUCLEOTIDE SEQUENCE [LARGE SCALE GENOMIC DNA]</scope>
    <source>
        <strain evidence="15">SSA1</strain>
    </source>
</reference>
<evidence type="ECO:0000256" key="1">
    <source>
        <dbReference type="ARBA" id="ARBA00004117"/>
    </source>
</evidence>
<keyword evidence="16" id="KW-1185">Reference proteome</keyword>
<gene>
    <name evidence="14" type="primary">fliF</name>
    <name evidence="14" type="ORF">AW06_001416</name>
    <name evidence="15" type="ORF">HWD57_16365</name>
</gene>
<dbReference type="EMBL" id="CP058708">
    <property type="protein sequence ID" value="QLH51195.1"/>
    <property type="molecule type" value="Genomic_DNA"/>
</dbReference>
<keyword evidence="14" id="KW-0282">Flagellum</keyword>
<sequence length="584" mass="61941">MATAETTPSAAETTPTAAAGSPLDRVREALGRLDNKQKVLLMVSIAAIIALLVAAGTLFRQNEFKILFSNISERDGGAIIAALEQMNVPYKFNDSGNAILVPVSRVHDVRLRLASQGLPRGGAVGFELMESQKFGISQFAEQVNYQRGLEGELSRTIQSIAAVQAARVHLAIPKPSVFMREEMKPSASVMLNLYPGRSLDAGQIAGIQNLVAASVPQLAPASVTLLDQSGTLLSQMKSKLLEAGLDPTQVKYIQEVEASIIKRVEDILAPIVGPGNARVQIAADIDFSQAEQTAETHRPNVTPPEISIRSQQINETASTNPAAQGVPGALSNQPPAPASAPLTQPPVAGAGAATTPTPPVPGQINAAGVQASIANVGQPISTSKNSTINYEIDKTIRHVKQSVGTIKRLSAAVVVNQRKEIGKDGKPANKPLPDGELKQINDLVKEAMGFNTDRGDTISVANAPFTVIEKDEGMPIWRDPEMISLIKDLIKYGALAGIIAYLLLGVVRPLLKTMLPAPPAESPPIVGSKIDVIDEEESEEPVQEHVPTAAELFEAKLAKTRELAEADPQLVANIIKEWMGGNGS</sequence>
<feature type="domain" description="Flagellar M-ring N-terminal" evidence="12">
    <location>
        <begin position="61"/>
        <end position="235"/>
    </location>
</feature>
<accession>A0A7D5NB79</accession>
<keyword evidence="4" id="KW-1003">Cell membrane</keyword>
<dbReference type="GO" id="GO:0071973">
    <property type="term" value="P:bacterial-type flagellum-dependent cell motility"/>
    <property type="evidence" value="ECO:0007669"/>
    <property type="project" value="InterPro"/>
</dbReference>
<comment type="subcellular location">
    <subcellularLocation>
        <location evidence="1 9">Bacterial flagellum basal body</location>
    </subcellularLocation>
    <subcellularLocation>
        <location evidence="2">Cell membrane</location>
        <topology evidence="2">Multi-pass membrane protein</topology>
    </subcellularLocation>
</comment>
<dbReference type="Pfam" id="PF08345">
    <property type="entry name" value="YscJ_FliF_C"/>
    <property type="match status" value="1"/>
</dbReference>
<keyword evidence="8 9" id="KW-0975">Bacterial flagellum</keyword>
<evidence type="ECO:0000259" key="12">
    <source>
        <dbReference type="Pfam" id="PF01514"/>
    </source>
</evidence>
<dbReference type="PANTHER" id="PTHR30046:SF0">
    <property type="entry name" value="FLAGELLAR M-RING PROTEIN"/>
    <property type="match status" value="1"/>
</dbReference>
<dbReference type="Pfam" id="PF01514">
    <property type="entry name" value="YscJ_FliF"/>
    <property type="match status" value="1"/>
</dbReference>
<reference evidence="15" key="3">
    <citation type="submission" date="2020-06" db="EMBL/GenBank/DDBJ databases">
        <authorList>
            <person name="Arumugam K."/>
            <person name="Besarab I."/>
            <person name="Haryono M."/>
            <person name="Bagci C."/>
            <person name="Beier S."/>
            <person name="Buchfink B."/>
            <person name="Gorska A."/>
            <person name="Qiu G."/>
            <person name="Huson D.H."/>
            <person name="Williams R.B."/>
        </authorList>
    </citation>
    <scope>NUCLEOTIDE SEQUENCE</scope>
    <source>
        <strain evidence="15">SSA1</strain>
    </source>
</reference>
<dbReference type="STRING" id="1453999.AW06_001416"/>